<dbReference type="PANTHER" id="PTHR30462">
    <property type="entry name" value="INTERMEMBRANE TRANSPORT PROTEIN PQIB-RELATED"/>
    <property type="match status" value="1"/>
</dbReference>
<keyword evidence="4" id="KW-0997">Cell inner membrane</keyword>
<evidence type="ECO:0000256" key="7">
    <source>
        <dbReference type="ARBA" id="ARBA00023136"/>
    </source>
</evidence>
<evidence type="ECO:0000313" key="10">
    <source>
        <dbReference type="Proteomes" id="UP000194161"/>
    </source>
</evidence>
<keyword evidence="10" id="KW-1185">Reference proteome</keyword>
<keyword evidence="3" id="KW-1003">Cell membrane</keyword>
<feature type="transmembrane region" description="Helical" evidence="8">
    <location>
        <begin position="170"/>
        <end position="189"/>
    </location>
</feature>
<name>A0A1W6Z995_9BORD</name>
<evidence type="ECO:0000256" key="2">
    <source>
        <dbReference type="ARBA" id="ARBA00007555"/>
    </source>
</evidence>
<feature type="transmembrane region" description="Helical" evidence="8">
    <location>
        <begin position="47"/>
        <end position="71"/>
    </location>
</feature>
<feature type="transmembrane region" description="Helical" evidence="8">
    <location>
        <begin position="385"/>
        <end position="403"/>
    </location>
</feature>
<dbReference type="EMBL" id="CP021111">
    <property type="protein sequence ID" value="ARP93812.1"/>
    <property type="molecule type" value="Genomic_DNA"/>
</dbReference>
<dbReference type="NCBIfam" id="TIGR00155">
    <property type="entry name" value="pqiA_fam"/>
    <property type="match status" value="1"/>
</dbReference>
<dbReference type="STRING" id="463040.CAL15_05080"/>
<feature type="transmembrane region" description="Helical" evidence="8">
    <location>
        <begin position="356"/>
        <end position="379"/>
    </location>
</feature>
<dbReference type="OrthoDB" id="9800207at2"/>
<keyword evidence="7 8" id="KW-0472">Membrane</keyword>
<evidence type="ECO:0000256" key="8">
    <source>
        <dbReference type="SAM" id="Phobius"/>
    </source>
</evidence>
<sequence>MGRGCLIACHECDLLLREVALPPGGTARCPRCGAHLYRDRPDSLNRALAFALAALVLFATANAFPIVGLNVNGEIVQATLLRSVQILYRDGMWSLAGLVLVTTIVMPLLEMLATLYLLVPLRLRRLPPRPEVAFRGLHLARTWGMTEVLILGILVALVKLTHLAIVIPGMALWTFGATMVLLAATAAAFDQAEVWSHIAARRTEKSTEPRISGAMPTAARAGLMVCHECGLLQKAAAHDPDARCPRCAARVHVRTPGSIPRTWAFLVAALVLYVPANVLPVMDTSSLFGAQSDTIMSGVVYLWTSGSWLLAVVVFIASIAVPMLKILALAYLVVAAQRHSRSLLLERARIYRLVEFVGRWSMLDIYVITVLVALVQFSALATIKAGPAAIAFGAVVVLTIIAARSFDPRLTWDGTEKRHG</sequence>
<organism evidence="9 10">
    <name type="scientific">Bordetella genomosp. 13</name>
    <dbReference type="NCBI Taxonomy" id="463040"/>
    <lineage>
        <taxon>Bacteria</taxon>
        <taxon>Pseudomonadati</taxon>
        <taxon>Pseudomonadota</taxon>
        <taxon>Betaproteobacteria</taxon>
        <taxon>Burkholderiales</taxon>
        <taxon>Alcaligenaceae</taxon>
        <taxon>Bordetella</taxon>
    </lineage>
</organism>
<dbReference type="GO" id="GO:0005886">
    <property type="term" value="C:plasma membrane"/>
    <property type="evidence" value="ECO:0007669"/>
    <property type="project" value="UniProtKB-SubCell"/>
</dbReference>
<feature type="transmembrane region" description="Helical" evidence="8">
    <location>
        <begin position="139"/>
        <end position="158"/>
    </location>
</feature>
<dbReference type="KEGG" id="bgm:CAL15_05080"/>
<dbReference type="Pfam" id="PF04403">
    <property type="entry name" value="PqiA"/>
    <property type="match status" value="2"/>
</dbReference>
<dbReference type="AlphaFoldDB" id="A0A1W6Z995"/>
<feature type="transmembrane region" description="Helical" evidence="8">
    <location>
        <begin position="308"/>
        <end position="335"/>
    </location>
</feature>
<evidence type="ECO:0000256" key="3">
    <source>
        <dbReference type="ARBA" id="ARBA00022475"/>
    </source>
</evidence>
<evidence type="ECO:0000256" key="4">
    <source>
        <dbReference type="ARBA" id="ARBA00022519"/>
    </source>
</evidence>
<protein>
    <submittedName>
        <fullName evidence="9">Paraquat-inducible membrane protein A</fullName>
    </submittedName>
</protein>
<reference evidence="9 10" key="1">
    <citation type="submission" date="2017-05" db="EMBL/GenBank/DDBJ databases">
        <title>Complete and WGS of Bordetella genogroups.</title>
        <authorList>
            <person name="Spilker T."/>
            <person name="LiPuma J."/>
        </authorList>
    </citation>
    <scope>NUCLEOTIDE SEQUENCE [LARGE SCALE GENOMIC DNA]</scope>
    <source>
        <strain evidence="9 10">AU7206</strain>
    </source>
</reference>
<dbReference type="PANTHER" id="PTHR30462:SF3">
    <property type="entry name" value="INTERMEMBRANE TRANSPORT PROTEIN PQIA"/>
    <property type="match status" value="1"/>
</dbReference>
<keyword evidence="6 8" id="KW-1133">Transmembrane helix</keyword>
<dbReference type="InterPro" id="IPR051800">
    <property type="entry name" value="PqiA-PqiB_transport"/>
</dbReference>
<dbReference type="Proteomes" id="UP000194161">
    <property type="component" value="Chromosome"/>
</dbReference>
<evidence type="ECO:0000256" key="1">
    <source>
        <dbReference type="ARBA" id="ARBA00004429"/>
    </source>
</evidence>
<keyword evidence="5 8" id="KW-0812">Transmembrane</keyword>
<comment type="similarity">
    <text evidence="2">Belongs to the PqiA family.</text>
</comment>
<feature type="transmembrane region" description="Helical" evidence="8">
    <location>
        <begin position="263"/>
        <end position="282"/>
    </location>
</feature>
<evidence type="ECO:0000256" key="5">
    <source>
        <dbReference type="ARBA" id="ARBA00022692"/>
    </source>
</evidence>
<proteinExistence type="inferred from homology"/>
<evidence type="ECO:0000256" key="6">
    <source>
        <dbReference type="ARBA" id="ARBA00022989"/>
    </source>
</evidence>
<comment type="subcellular location">
    <subcellularLocation>
        <location evidence="1">Cell inner membrane</location>
        <topology evidence="1">Multi-pass membrane protein</topology>
    </subcellularLocation>
</comment>
<dbReference type="InterPro" id="IPR007498">
    <property type="entry name" value="PqiA-like"/>
</dbReference>
<feature type="transmembrane region" description="Helical" evidence="8">
    <location>
        <begin position="91"/>
        <end position="118"/>
    </location>
</feature>
<dbReference type="InterPro" id="IPR005219">
    <property type="entry name" value="PqiA-like_proteobact"/>
</dbReference>
<dbReference type="RefSeq" id="WP_086077585.1">
    <property type="nucleotide sequence ID" value="NZ_CP021111.1"/>
</dbReference>
<gene>
    <name evidence="9" type="ORF">CAL15_05080</name>
</gene>
<evidence type="ECO:0000313" key="9">
    <source>
        <dbReference type="EMBL" id="ARP93812.1"/>
    </source>
</evidence>
<accession>A0A1W6Z995</accession>